<proteinExistence type="predicted"/>
<keyword evidence="3" id="KW-1185">Reference proteome</keyword>
<evidence type="ECO:0000256" key="1">
    <source>
        <dbReference type="SAM" id="Phobius"/>
    </source>
</evidence>
<protein>
    <submittedName>
        <fullName evidence="2">Uncharacterized protein</fullName>
    </submittedName>
</protein>
<evidence type="ECO:0000313" key="2">
    <source>
        <dbReference type="EMBL" id="MBU2761422.1"/>
    </source>
</evidence>
<comment type="caution">
    <text evidence="2">The sequence shown here is derived from an EMBL/GenBank/DDBJ whole genome shotgun (WGS) entry which is preliminary data.</text>
</comment>
<feature type="transmembrane region" description="Helical" evidence="1">
    <location>
        <begin position="58"/>
        <end position="76"/>
    </location>
</feature>
<dbReference type="EMBL" id="JAAOMP010000159">
    <property type="protein sequence ID" value="MBU2761422.1"/>
    <property type="molecule type" value="Genomic_DNA"/>
</dbReference>
<evidence type="ECO:0000313" key="3">
    <source>
        <dbReference type="Proteomes" id="UP000755654"/>
    </source>
</evidence>
<reference evidence="2 3" key="1">
    <citation type="journal article" date="2021" name="ISME J.">
        <title>Genomic evolution of the class Acidithiobacillia: deep-branching Proteobacteria living in extreme acidic conditions.</title>
        <authorList>
            <person name="Moya-Beltran A."/>
            <person name="Beard S."/>
            <person name="Rojas-Villalobos C."/>
            <person name="Issotta F."/>
            <person name="Gallardo Y."/>
            <person name="Ulloa R."/>
            <person name="Giaveno A."/>
            <person name="Degli Esposti M."/>
            <person name="Johnson D.B."/>
            <person name="Quatrini R."/>
        </authorList>
    </citation>
    <scope>NUCLEOTIDE SEQUENCE [LARGE SCALE GENOMIC DNA]</scope>
    <source>
        <strain evidence="2 3">RW2</strain>
    </source>
</reference>
<gene>
    <name evidence="2" type="ORF">HAP95_14905</name>
</gene>
<name>A0ABS6A1N6_9PROT</name>
<accession>A0ABS6A1N6</accession>
<feature type="transmembrane region" description="Helical" evidence="1">
    <location>
        <begin position="28"/>
        <end position="46"/>
    </location>
</feature>
<organism evidence="2 3">
    <name type="scientific">Acidithiobacillus sulfurivorans</name>
    <dbReference type="NCBI Taxonomy" id="1958756"/>
    <lineage>
        <taxon>Bacteria</taxon>
        <taxon>Pseudomonadati</taxon>
        <taxon>Pseudomonadota</taxon>
        <taxon>Acidithiobacillia</taxon>
        <taxon>Acidithiobacillales</taxon>
        <taxon>Acidithiobacillaceae</taxon>
        <taxon>Acidithiobacillus</taxon>
    </lineage>
</organism>
<keyword evidence="1" id="KW-0472">Membrane</keyword>
<keyword evidence="1" id="KW-1133">Transmembrane helix</keyword>
<sequence length="79" mass="8770">MWHHRMYAEVHHPYHAGHAGYVAHHGGWLGHTIVSAVIHGLIYGAIFRLMRGLSIGEVLLVAVVGVAVVGGGWWLWNQR</sequence>
<dbReference type="Proteomes" id="UP000755654">
    <property type="component" value="Unassembled WGS sequence"/>
</dbReference>
<dbReference type="RefSeq" id="WP_215884919.1">
    <property type="nucleotide sequence ID" value="NZ_JAAOMP010000159.1"/>
</dbReference>
<keyword evidence="1" id="KW-0812">Transmembrane</keyword>